<gene>
    <name evidence="2" type="ORF">RINTU1_16340</name>
</gene>
<accession>A0A6L2ZMY2</accession>
<evidence type="ECO:0000313" key="2">
    <source>
        <dbReference type="EMBL" id="GFN46183.1"/>
    </source>
</evidence>
<feature type="region of interest" description="Disordered" evidence="1">
    <location>
        <begin position="1"/>
        <end position="23"/>
    </location>
</feature>
<sequence>MQRRGRGKADELSSYDKAAASKTEAIDRKKYKADSLILTRGE</sequence>
<reference evidence="2 3" key="1">
    <citation type="submission" date="2020-06" db="EMBL/GenBank/DDBJ databases">
        <title>The genome sequence of Candidatus Regiella insecticola strain Tut.</title>
        <authorList>
            <person name="Nikoh N."/>
            <person name="Tsuchida T."/>
            <person name="Koga R."/>
            <person name="Oshima K."/>
            <person name="Hattori M."/>
            <person name="Fukatsu T."/>
        </authorList>
    </citation>
    <scope>NUCLEOTIDE SEQUENCE [LARGE SCALE GENOMIC DNA]</scope>
    <source>
        <strain evidence="2 3">Tut</strain>
    </source>
</reference>
<name>A0A6L2ZMY2_9ENTR</name>
<comment type="caution">
    <text evidence="2">The sequence shown here is derived from an EMBL/GenBank/DDBJ whole genome shotgun (WGS) entry which is preliminary data.</text>
</comment>
<dbReference type="Proteomes" id="UP000504714">
    <property type="component" value="Unassembled WGS sequence"/>
</dbReference>
<proteinExistence type="predicted"/>
<evidence type="ECO:0000256" key="1">
    <source>
        <dbReference type="SAM" id="MobiDB-lite"/>
    </source>
</evidence>
<dbReference type="AlphaFoldDB" id="A0A6L2ZMY2"/>
<dbReference type="EMBL" id="BLXO01000003">
    <property type="protein sequence ID" value="GFN46183.1"/>
    <property type="molecule type" value="Genomic_DNA"/>
</dbReference>
<organism evidence="2 3">
    <name type="scientific">Candidatus Regiella insecticola</name>
    <dbReference type="NCBI Taxonomy" id="138073"/>
    <lineage>
        <taxon>Bacteria</taxon>
        <taxon>Pseudomonadati</taxon>
        <taxon>Pseudomonadota</taxon>
        <taxon>Gammaproteobacteria</taxon>
        <taxon>Enterobacterales</taxon>
        <taxon>Enterobacteriaceae</taxon>
        <taxon>aphid secondary symbionts</taxon>
        <taxon>Candidatus Regiella</taxon>
    </lineage>
</organism>
<evidence type="ECO:0000313" key="3">
    <source>
        <dbReference type="Proteomes" id="UP000504714"/>
    </source>
</evidence>
<protein>
    <submittedName>
        <fullName evidence="2">Uncharacterized protein</fullName>
    </submittedName>
</protein>